<organism evidence="2 3">
    <name type="scientific">Colletotrichum orbiculare (strain 104-T / ATCC 96160 / CBS 514.97 / LARS 414 / MAFF 240422)</name>
    <name type="common">Cucumber anthracnose fungus</name>
    <name type="synonym">Colletotrichum lagenarium</name>
    <dbReference type="NCBI Taxonomy" id="1213857"/>
    <lineage>
        <taxon>Eukaryota</taxon>
        <taxon>Fungi</taxon>
        <taxon>Dikarya</taxon>
        <taxon>Ascomycota</taxon>
        <taxon>Pezizomycotina</taxon>
        <taxon>Sordariomycetes</taxon>
        <taxon>Hypocreomycetidae</taxon>
        <taxon>Glomerellales</taxon>
        <taxon>Glomerellaceae</taxon>
        <taxon>Colletotrichum</taxon>
        <taxon>Colletotrichum orbiculare species complex</taxon>
    </lineage>
</organism>
<dbReference type="AlphaFoldDB" id="A0A484FY18"/>
<keyword evidence="3" id="KW-1185">Reference proteome</keyword>
<proteinExistence type="predicted"/>
<dbReference type="Proteomes" id="UP000014480">
    <property type="component" value="Unassembled WGS sequence"/>
</dbReference>
<feature type="compositionally biased region" description="Basic and acidic residues" evidence="1">
    <location>
        <begin position="1"/>
        <end position="15"/>
    </location>
</feature>
<dbReference type="EMBL" id="AMCV02000009">
    <property type="protein sequence ID" value="TDZ22802.1"/>
    <property type="molecule type" value="Genomic_DNA"/>
</dbReference>
<evidence type="ECO:0000313" key="2">
    <source>
        <dbReference type="EMBL" id="TDZ22802.1"/>
    </source>
</evidence>
<sequence>MEGLEESGRPREKSTSPDTTLISRRVLEASNSQRRALTANVDKGDTTAAMLLASHLLSLTPRAVQAETAWISVTQQRGVRWVGIPPAKQQRTHLLARKADVDSPKSTN</sequence>
<accession>A0A484FY18</accession>
<gene>
    <name evidence="2" type="ORF">Cob_v004122</name>
</gene>
<comment type="caution">
    <text evidence="2">The sequence shown here is derived from an EMBL/GenBank/DDBJ whole genome shotgun (WGS) entry which is preliminary data.</text>
</comment>
<protein>
    <submittedName>
        <fullName evidence="2">Uncharacterized protein</fullName>
    </submittedName>
</protein>
<reference evidence="3" key="2">
    <citation type="journal article" date="2019" name="Mol. Plant Microbe Interact.">
        <title>Genome sequence resources for four phytopathogenic fungi from the Colletotrichum orbiculare species complex.</title>
        <authorList>
            <person name="Gan P."/>
            <person name="Tsushima A."/>
            <person name="Narusaka M."/>
            <person name="Narusaka Y."/>
            <person name="Takano Y."/>
            <person name="Kubo Y."/>
            <person name="Shirasu K."/>
        </authorList>
    </citation>
    <scope>GENOME REANNOTATION</scope>
    <source>
        <strain evidence="3">104-T / ATCC 96160 / CBS 514.97 / LARS 414 / MAFF 240422</strain>
    </source>
</reference>
<name>A0A484FY18_COLOR</name>
<evidence type="ECO:0000313" key="3">
    <source>
        <dbReference type="Proteomes" id="UP000014480"/>
    </source>
</evidence>
<feature type="region of interest" description="Disordered" evidence="1">
    <location>
        <begin position="1"/>
        <end position="28"/>
    </location>
</feature>
<reference evidence="3" key="1">
    <citation type="journal article" date="2013" name="New Phytol.">
        <title>Comparative genomic and transcriptomic analyses reveal the hemibiotrophic stage shift of Colletotrichum fungi.</title>
        <authorList>
            <person name="Gan P."/>
            <person name="Ikeda K."/>
            <person name="Irieda H."/>
            <person name="Narusaka M."/>
            <person name="O'Connell R.J."/>
            <person name="Narusaka Y."/>
            <person name="Takano Y."/>
            <person name="Kubo Y."/>
            <person name="Shirasu K."/>
        </authorList>
    </citation>
    <scope>NUCLEOTIDE SEQUENCE [LARGE SCALE GENOMIC DNA]</scope>
    <source>
        <strain evidence="3">104-T / ATCC 96160 / CBS 514.97 / LARS 414 / MAFF 240422</strain>
    </source>
</reference>
<evidence type="ECO:0000256" key="1">
    <source>
        <dbReference type="SAM" id="MobiDB-lite"/>
    </source>
</evidence>